<accession>A0A369ZAT3</accession>
<name>A0A369ZAT3_HAEPH</name>
<evidence type="ECO:0000256" key="4">
    <source>
        <dbReference type="PROSITE-ProRule" id="PRU01161"/>
    </source>
</evidence>
<dbReference type="GO" id="GO:0016042">
    <property type="term" value="P:lipid catabolic process"/>
    <property type="evidence" value="ECO:0007669"/>
    <property type="project" value="UniProtKB-UniRule"/>
</dbReference>
<dbReference type="CDD" id="cd07208">
    <property type="entry name" value="Pat_hypo_Ecoli_yjju_like"/>
    <property type="match status" value="1"/>
</dbReference>
<dbReference type="Proteomes" id="UP000253999">
    <property type="component" value="Unassembled WGS sequence"/>
</dbReference>
<organism evidence="6 7">
    <name type="scientific">Haemophilus parahaemolyticus</name>
    <dbReference type="NCBI Taxonomy" id="735"/>
    <lineage>
        <taxon>Bacteria</taxon>
        <taxon>Pseudomonadati</taxon>
        <taxon>Pseudomonadota</taxon>
        <taxon>Gammaproteobacteria</taxon>
        <taxon>Pasteurellales</taxon>
        <taxon>Pasteurellaceae</taxon>
        <taxon>Haemophilus</taxon>
    </lineage>
</organism>
<evidence type="ECO:0000256" key="3">
    <source>
        <dbReference type="ARBA" id="ARBA00023098"/>
    </source>
</evidence>
<feature type="domain" description="PNPLA" evidence="5">
    <location>
        <begin position="5"/>
        <end position="171"/>
    </location>
</feature>
<dbReference type="RefSeq" id="WP_111313194.1">
    <property type="nucleotide sequence ID" value="NZ_JAUPSI010000037.1"/>
</dbReference>
<dbReference type="InterPro" id="IPR050301">
    <property type="entry name" value="NTE"/>
</dbReference>
<dbReference type="SUPFAM" id="SSF52151">
    <property type="entry name" value="FabD/lysophospholipase-like"/>
    <property type="match status" value="1"/>
</dbReference>
<proteinExistence type="predicted"/>
<feature type="active site" description="Proton acceptor" evidence="4">
    <location>
        <position position="158"/>
    </location>
</feature>
<evidence type="ECO:0000259" key="5">
    <source>
        <dbReference type="PROSITE" id="PS51635"/>
    </source>
</evidence>
<feature type="active site" description="Nucleophile" evidence="4">
    <location>
        <position position="38"/>
    </location>
</feature>
<evidence type="ECO:0000256" key="1">
    <source>
        <dbReference type="ARBA" id="ARBA00022801"/>
    </source>
</evidence>
<evidence type="ECO:0000313" key="7">
    <source>
        <dbReference type="Proteomes" id="UP000253999"/>
    </source>
</evidence>
<dbReference type="PROSITE" id="PS51635">
    <property type="entry name" value="PNPLA"/>
    <property type="match status" value="1"/>
</dbReference>
<dbReference type="GO" id="GO:0016787">
    <property type="term" value="F:hydrolase activity"/>
    <property type="evidence" value="ECO:0007669"/>
    <property type="project" value="UniProtKB-UniRule"/>
</dbReference>
<dbReference type="PANTHER" id="PTHR14226">
    <property type="entry name" value="NEUROPATHY TARGET ESTERASE/SWISS CHEESE D.MELANOGASTER"/>
    <property type="match status" value="1"/>
</dbReference>
<dbReference type="AlphaFoldDB" id="A0A369ZAT3"/>
<dbReference type="EMBL" id="QEQD01000007">
    <property type="protein sequence ID" value="RDF02580.1"/>
    <property type="molecule type" value="Genomic_DNA"/>
</dbReference>
<protein>
    <submittedName>
        <fullName evidence="6">Patatin family protein</fullName>
    </submittedName>
</protein>
<evidence type="ECO:0000256" key="2">
    <source>
        <dbReference type="ARBA" id="ARBA00022963"/>
    </source>
</evidence>
<dbReference type="InterPro" id="IPR016035">
    <property type="entry name" value="Acyl_Trfase/lysoPLipase"/>
</dbReference>
<sequence>MKIGLVLEGGAMRGMYTAGVLDTFLNKDFWVDGVISVSAGALFGVNYPSKQKGRAIRYNKKFMPDSRYVSLKNLIKTGNIISKAFAFYEVPFKQDVFDNATFQQTQMNFYATITNLNTAQAEYVKLTDPLAQMEVLRATSAMPYVSMPVEINGVPYLDGAIADSIPLEQMKKMGYDKIIVVLTRTLDYRKSKPNPLLAKLWYRKYLKFADAVNNRYAMYNKQVENVIEQAEKGEIFVIRPSVDLNIKRIEKDPNKLQAMYDLGVSDMQREWENLQVFLATS</sequence>
<feature type="short sequence motif" description="DGA/G" evidence="4">
    <location>
        <begin position="158"/>
        <end position="160"/>
    </location>
</feature>
<keyword evidence="2 4" id="KW-0442">Lipid degradation</keyword>
<comment type="caution">
    <text evidence="6">The sequence shown here is derived from an EMBL/GenBank/DDBJ whole genome shotgun (WGS) entry which is preliminary data.</text>
</comment>
<gene>
    <name evidence="6" type="ORF">DPV98_06955</name>
</gene>
<reference evidence="6 7" key="1">
    <citation type="submission" date="2018-05" db="EMBL/GenBank/DDBJ databases">
        <title>Draft Genome Sequences for a Diverse set of 7 Haemophilus Species.</title>
        <authorList>
            <person name="Nichols M."/>
            <person name="Topaz N."/>
            <person name="Wang X."/>
            <person name="Wang X."/>
            <person name="Boxrud D."/>
        </authorList>
    </citation>
    <scope>NUCLEOTIDE SEQUENCE [LARGE SCALE GENOMIC DNA]</scope>
    <source>
        <strain evidence="6 7">C2010039593</strain>
    </source>
</reference>
<evidence type="ECO:0000313" key="6">
    <source>
        <dbReference type="EMBL" id="RDF02580.1"/>
    </source>
</evidence>
<dbReference type="Pfam" id="PF19890">
    <property type="entry name" value="DUF6363"/>
    <property type="match status" value="1"/>
</dbReference>
<dbReference type="Gene3D" id="3.40.1090.10">
    <property type="entry name" value="Cytosolic phospholipase A2 catalytic domain"/>
    <property type="match status" value="2"/>
</dbReference>
<keyword evidence="1 4" id="KW-0378">Hydrolase</keyword>
<dbReference type="InterPro" id="IPR037483">
    <property type="entry name" value="YjjU-like"/>
</dbReference>
<dbReference type="InterPro" id="IPR002641">
    <property type="entry name" value="PNPLA_dom"/>
</dbReference>
<keyword evidence="3 4" id="KW-0443">Lipid metabolism</keyword>
<comment type="caution">
    <text evidence="4">Lacks conserved residue(s) required for the propagation of feature annotation.</text>
</comment>
<dbReference type="Pfam" id="PF01734">
    <property type="entry name" value="Patatin"/>
    <property type="match status" value="1"/>
</dbReference>
<dbReference type="PANTHER" id="PTHR14226:SF25">
    <property type="entry name" value="PHOSPHOESTERASE"/>
    <property type="match status" value="1"/>
</dbReference>
<dbReference type="InterPro" id="IPR045943">
    <property type="entry name" value="DUF6363"/>
</dbReference>